<comment type="caution">
    <text evidence="2">The sequence shown here is derived from an EMBL/GenBank/DDBJ whole genome shotgun (WGS) entry which is preliminary data.</text>
</comment>
<feature type="region of interest" description="Disordered" evidence="1">
    <location>
        <begin position="78"/>
        <end position="97"/>
    </location>
</feature>
<feature type="compositionally biased region" description="Basic and acidic residues" evidence="1">
    <location>
        <begin position="86"/>
        <end position="97"/>
    </location>
</feature>
<reference evidence="2" key="1">
    <citation type="journal article" date="2023" name="Plant J.">
        <title>Genome sequences and population genomics provide insights into the demographic history, inbreeding, and mutation load of two 'living fossil' tree species of Dipteronia.</title>
        <authorList>
            <person name="Feng Y."/>
            <person name="Comes H.P."/>
            <person name="Chen J."/>
            <person name="Zhu S."/>
            <person name="Lu R."/>
            <person name="Zhang X."/>
            <person name="Li P."/>
            <person name="Qiu J."/>
            <person name="Olsen K.M."/>
            <person name="Qiu Y."/>
        </authorList>
    </citation>
    <scope>NUCLEOTIDE SEQUENCE</scope>
    <source>
        <strain evidence="2">KIB01</strain>
    </source>
</reference>
<name>A0AAD9TWB6_9ROSI</name>
<dbReference type="Proteomes" id="UP001280121">
    <property type="component" value="Unassembled WGS sequence"/>
</dbReference>
<evidence type="ECO:0000256" key="1">
    <source>
        <dbReference type="SAM" id="MobiDB-lite"/>
    </source>
</evidence>
<organism evidence="2 3">
    <name type="scientific">Dipteronia dyeriana</name>
    <dbReference type="NCBI Taxonomy" id="168575"/>
    <lineage>
        <taxon>Eukaryota</taxon>
        <taxon>Viridiplantae</taxon>
        <taxon>Streptophyta</taxon>
        <taxon>Embryophyta</taxon>
        <taxon>Tracheophyta</taxon>
        <taxon>Spermatophyta</taxon>
        <taxon>Magnoliopsida</taxon>
        <taxon>eudicotyledons</taxon>
        <taxon>Gunneridae</taxon>
        <taxon>Pentapetalae</taxon>
        <taxon>rosids</taxon>
        <taxon>malvids</taxon>
        <taxon>Sapindales</taxon>
        <taxon>Sapindaceae</taxon>
        <taxon>Hippocastanoideae</taxon>
        <taxon>Acereae</taxon>
        <taxon>Dipteronia</taxon>
    </lineage>
</organism>
<protein>
    <submittedName>
        <fullName evidence="2">Uncharacterized protein</fullName>
    </submittedName>
</protein>
<sequence length="274" mass="30819">MVNGNNHEQVILIFQSVFTVGLPNKMMDQPGKNAISNFQTRTSKTNDIIQELESVLNVDRSTLLVGTASAVGETKFCSTREEEEGKEAKSLQEQRESWDIQRMTQTSGQASVVGGAIKFVKELEQLFQSLEAQKLQLVKSLTSCKENSSSTNKFLPPNLSQFFVYHHQTTRSKIPRKYITSKAALDDIEDTLINGETCKFPNHLLHFTSPFFTLMSPPRTPLSSILSALRWPSNIKNELMLEYAEADLNRGHGSTYSRLKDHLTSLPWLSSGDF</sequence>
<proteinExistence type="predicted"/>
<dbReference type="AlphaFoldDB" id="A0AAD9TWB6"/>
<evidence type="ECO:0000313" key="3">
    <source>
        <dbReference type="Proteomes" id="UP001280121"/>
    </source>
</evidence>
<gene>
    <name evidence="2" type="ORF">Ddye_024688</name>
</gene>
<evidence type="ECO:0000313" key="2">
    <source>
        <dbReference type="EMBL" id="KAK2642925.1"/>
    </source>
</evidence>
<keyword evidence="3" id="KW-1185">Reference proteome</keyword>
<accession>A0AAD9TWB6</accession>
<dbReference type="EMBL" id="JANJYI010000007">
    <property type="protein sequence ID" value="KAK2642925.1"/>
    <property type="molecule type" value="Genomic_DNA"/>
</dbReference>